<dbReference type="RefSeq" id="WP_142531134.1">
    <property type="nucleotide sequence ID" value="NZ_CBCSJO010000019.1"/>
</dbReference>
<dbReference type="EMBL" id="FXTN01000018">
    <property type="protein sequence ID" value="SMO98855.1"/>
    <property type="molecule type" value="Genomic_DNA"/>
</dbReference>
<evidence type="ECO:0000256" key="6">
    <source>
        <dbReference type="PROSITE-ProRule" id="PRU00277"/>
    </source>
</evidence>
<dbReference type="Pfam" id="PF00085">
    <property type="entry name" value="Thioredoxin"/>
    <property type="match status" value="1"/>
</dbReference>
<dbReference type="SUPFAM" id="SSF52833">
    <property type="entry name" value="Thioredoxin-like"/>
    <property type="match status" value="1"/>
</dbReference>
<dbReference type="PANTHER" id="PTHR43811:SF23">
    <property type="entry name" value="FKBP-TYPE 22 KDA PEPTIDYL-PROLYL CIS-TRANS ISOMERASE"/>
    <property type="match status" value="1"/>
</dbReference>
<organism evidence="10 11">
    <name type="scientific">Pedobacter westerhofensis</name>
    <dbReference type="NCBI Taxonomy" id="425512"/>
    <lineage>
        <taxon>Bacteria</taxon>
        <taxon>Pseudomonadati</taxon>
        <taxon>Bacteroidota</taxon>
        <taxon>Sphingobacteriia</taxon>
        <taxon>Sphingobacteriales</taxon>
        <taxon>Sphingobacteriaceae</taxon>
        <taxon>Pedobacter</taxon>
    </lineage>
</organism>
<evidence type="ECO:0000256" key="2">
    <source>
        <dbReference type="ARBA" id="ARBA00006577"/>
    </source>
</evidence>
<dbReference type="PROSITE" id="PS50059">
    <property type="entry name" value="FKBP_PPIASE"/>
    <property type="match status" value="1"/>
</dbReference>
<accession>A0A521FRK1</accession>
<comment type="similarity">
    <text evidence="2">Belongs to the FKBP-type PPIase family.</text>
</comment>
<dbReference type="Proteomes" id="UP000320300">
    <property type="component" value="Unassembled WGS sequence"/>
</dbReference>
<proteinExistence type="inferred from homology"/>
<reference evidence="10 11" key="1">
    <citation type="submission" date="2017-05" db="EMBL/GenBank/DDBJ databases">
        <authorList>
            <person name="Varghese N."/>
            <person name="Submissions S."/>
        </authorList>
    </citation>
    <scope>NUCLEOTIDE SEQUENCE [LARGE SCALE GENOMIC DNA]</scope>
    <source>
        <strain evidence="10 11">DSM 19036</strain>
    </source>
</reference>
<dbReference type="GO" id="GO:0003755">
    <property type="term" value="F:peptidyl-prolyl cis-trans isomerase activity"/>
    <property type="evidence" value="ECO:0007669"/>
    <property type="project" value="UniProtKB-KW"/>
</dbReference>
<dbReference type="EC" id="5.2.1.8" evidence="3 6"/>
<evidence type="ECO:0000313" key="11">
    <source>
        <dbReference type="Proteomes" id="UP000320300"/>
    </source>
</evidence>
<feature type="chain" id="PRO_5021926215" description="peptidylprolyl isomerase" evidence="7">
    <location>
        <begin position="27"/>
        <end position="597"/>
    </location>
</feature>
<dbReference type="SUPFAM" id="SSF54534">
    <property type="entry name" value="FKBP-like"/>
    <property type="match status" value="1"/>
</dbReference>
<sequence>MKTKINLNKCSLLIALILSTNICSLAVELKPLTVGDTLPNFMVKRIYNSDEKNLWTKEFNNKLLIVDFWSTYCSGCIAAFPRMEQLQNRFGDRIKILPVTYEKFEKIASFWTTNKYTKSLKLSTVVEDKLFNTYFPHVGVPHEVWIYQGKIVAITSTEYVDVPNIERILRGDKIDWAVKYDFFKYDKSQKLFNLKGSYNPKIGPISYVGISDYKPGVNSMGFSGGYGIDKDTSAKTIRTWFLNQPIHVAYVINWLNIYPLGKLVKPSMGVDSNQTVWEVRDRSKYRHNYSENPYPQEWVTKNAICFESIYPETGQNDTALYKRTILDLDRLLGLNVRWEKREENVWVLRCLKNSNNFGSYKVDKVGITADGMVSMLNNKEDHPYVFDETPIVESDFKASANLWMQINIKDPMDISSINEVIGKYDLKLYIEKRLVDKLIFTEIKGGLVIDKELQHSTKVKKLTQSNMSNSSEDESLKYLESNKSQKSVVVLPSGIQYSILKQGNGVHINRDSRILINYTGTQVNGKIFDSSLEHGRPIEIVVSNLIPGLQEALSLMSVGQRNIISIPAQLAYGKHTAQGKIPPNSTLIFDVEIVSKM</sequence>
<dbReference type="InterPro" id="IPR036249">
    <property type="entry name" value="Thioredoxin-like_sf"/>
</dbReference>
<keyword evidence="4 6" id="KW-0697">Rotamase</keyword>
<evidence type="ECO:0000256" key="4">
    <source>
        <dbReference type="ARBA" id="ARBA00023110"/>
    </source>
</evidence>
<dbReference type="Gene3D" id="3.40.30.10">
    <property type="entry name" value="Glutaredoxin"/>
    <property type="match status" value="1"/>
</dbReference>
<feature type="signal peptide" evidence="7">
    <location>
        <begin position="1"/>
        <end position="26"/>
    </location>
</feature>
<dbReference type="InterPro" id="IPR013766">
    <property type="entry name" value="Thioredoxin_domain"/>
</dbReference>
<dbReference type="Pfam" id="PF00254">
    <property type="entry name" value="FKBP_C"/>
    <property type="match status" value="1"/>
</dbReference>
<dbReference type="PROSITE" id="PS51352">
    <property type="entry name" value="THIOREDOXIN_2"/>
    <property type="match status" value="1"/>
</dbReference>
<dbReference type="Gene3D" id="3.10.50.40">
    <property type="match status" value="1"/>
</dbReference>
<keyword evidence="5 6" id="KW-0413">Isomerase</keyword>
<evidence type="ECO:0000256" key="7">
    <source>
        <dbReference type="SAM" id="SignalP"/>
    </source>
</evidence>
<evidence type="ECO:0000259" key="8">
    <source>
        <dbReference type="PROSITE" id="PS50059"/>
    </source>
</evidence>
<evidence type="ECO:0000256" key="1">
    <source>
        <dbReference type="ARBA" id="ARBA00000971"/>
    </source>
</evidence>
<dbReference type="AlphaFoldDB" id="A0A521FRK1"/>
<evidence type="ECO:0000259" key="9">
    <source>
        <dbReference type="PROSITE" id="PS51352"/>
    </source>
</evidence>
<feature type="domain" description="Thioredoxin" evidence="9">
    <location>
        <begin position="32"/>
        <end position="179"/>
    </location>
</feature>
<dbReference type="OrthoDB" id="1118217at2"/>
<dbReference type="InterPro" id="IPR001179">
    <property type="entry name" value="PPIase_FKBP_dom"/>
</dbReference>
<keyword evidence="11" id="KW-1185">Reference proteome</keyword>
<name>A0A521FRK1_9SPHI</name>
<keyword evidence="7" id="KW-0732">Signal</keyword>
<evidence type="ECO:0000256" key="5">
    <source>
        <dbReference type="ARBA" id="ARBA00023235"/>
    </source>
</evidence>
<dbReference type="InterPro" id="IPR046357">
    <property type="entry name" value="PPIase_dom_sf"/>
</dbReference>
<gene>
    <name evidence="10" type="ORF">SAMN06265348_1186</name>
</gene>
<feature type="domain" description="PPIase FKBP-type" evidence="8">
    <location>
        <begin position="511"/>
        <end position="597"/>
    </location>
</feature>
<dbReference type="PANTHER" id="PTHR43811">
    <property type="entry name" value="FKBP-TYPE PEPTIDYL-PROLYL CIS-TRANS ISOMERASE FKPA"/>
    <property type="match status" value="1"/>
</dbReference>
<comment type="catalytic activity">
    <reaction evidence="1 6">
        <text>[protein]-peptidylproline (omega=180) = [protein]-peptidylproline (omega=0)</text>
        <dbReference type="Rhea" id="RHEA:16237"/>
        <dbReference type="Rhea" id="RHEA-COMP:10747"/>
        <dbReference type="Rhea" id="RHEA-COMP:10748"/>
        <dbReference type="ChEBI" id="CHEBI:83833"/>
        <dbReference type="ChEBI" id="CHEBI:83834"/>
        <dbReference type="EC" id="5.2.1.8"/>
    </reaction>
</comment>
<evidence type="ECO:0000256" key="3">
    <source>
        <dbReference type="ARBA" id="ARBA00013194"/>
    </source>
</evidence>
<protein>
    <recommendedName>
        <fullName evidence="3 6">peptidylprolyl isomerase</fullName>
        <ecNumber evidence="3 6">5.2.1.8</ecNumber>
    </recommendedName>
</protein>
<evidence type="ECO:0000313" key="10">
    <source>
        <dbReference type="EMBL" id="SMO98855.1"/>
    </source>
</evidence>